<keyword evidence="8" id="KW-0732">Signal</keyword>
<keyword evidence="7" id="KW-0812">Transmembrane</keyword>
<dbReference type="OrthoDB" id="9798386at2"/>
<dbReference type="PROSITE" id="PS51892">
    <property type="entry name" value="SUBTILASE"/>
    <property type="match status" value="1"/>
</dbReference>
<dbReference type="PANTHER" id="PTHR43806:SF11">
    <property type="entry name" value="CEREVISIN-RELATED"/>
    <property type="match status" value="1"/>
</dbReference>
<dbReference type="PRINTS" id="PR00723">
    <property type="entry name" value="SUBTILISIN"/>
</dbReference>
<evidence type="ECO:0000256" key="8">
    <source>
        <dbReference type="SAM" id="SignalP"/>
    </source>
</evidence>
<dbReference type="InterPro" id="IPR023827">
    <property type="entry name" value="Peptidase_S8_Asp-AS"/>
</dbReference>
<dbReference type="Gene3D" id="3.40.50.200">
    <property type="entry name" value="Peptidase S8/S53 domain"/>
    <property type="match status" value="1"/>
</dbReference>
<keyword evidence="3" id="KW-0378">Hydrolase</keyword>
<comment type="similarity">
    <text evidence="1 5">Belongs to the peptidase S8 family.</text>
</comment>
<gene>
    <name evidence="10" type="ORF">D7223_22540</name>
</gene>
<dbReference type="GO" id="GO:0006508">
    <property type="term" value="P:proteolysis"/>
    <property type="evidence" value="ECO:0007669"/>
    <property type="project" value="UniProtKB-KW"/>
</dbReference>
<proteinExistence type="inferred from homology"/>
<keyword evidence="4" id="KW-0720">Serine protease</keyword>
<dbReference type="SUPFAM" id="SSF52743">
    <property type="entry name" value="Subtilisin-like"/>
    <property type="match status" value="1"/>
</dbReference>
<dbReference type="InterPro" id="IPR015500">
    <property type="entry name" value="Peptidase_S8_subtilisin-rel"/>
</dbReference>
<evidence type="ECO:0000256" key="5">
    <source>
        <dbReference type="PROSITE-ProRule" id="PRU01240"/>
    </source>
</evidence>
<keyword evidence="7" id="KW-1133">Transmembrane helix</keyword>
<dbReference type="PROSITE" id="PS00136">
    <property type="entry name" value="SUBTILASE_ASP"/>
    <property type="match status" value="1"/>
</dbReference>
<feature type="signal peptide" evidence="8">
    <location>
        <begin position="1"/>
        <end position="29"/>
    </location>
</feature>
<evidence type="ECO:0000256" key="3">
    <source>
        <dbReference type="ARBA" id="ARBA00022801"/>
    </source>
</evidence>
<reference evidence="10 11" key="1">
    <citation type="journal article" date="2004" name="Syst. Appl. Microbiol.">
        <title>Cryptoendolithic actinomycetes from antarctic sandstone rock samples: Micromonospora endolithica sp. nov. and two isolates related to Micromonospora coerulea Jensen 1932.</title>
        <authorList>
            <person name="Hirsch P."/>
            <person name="Mevs U."/>
            <person name="Kroppenstedt R.M."/>
            <person name="Schumann P."/>
            <person name="Stackebrandt E."/>
        </authorList>
    </citation>
    <scope>NUCLEOTIDE SEQUENCE [LARGE SCALE GENOMIC DNA]</scope>
    <source>
        <strain evidence="10 11">JCM 12677</strain>
    </source>
</reference>
<feature type="domain" description="Peptidase S8/S53" evidence="9">
    <location>
        <begin position="53"/>
        <end position="296"/>
    </location>
</feature>
<name>A0A3A9Z2Y1_9ACTN</name>
<dbReference type="Proteomes" id="UP000281726">
    <property type="component" value="Unassembled WGS sequence"/>
</dbReference>
<evidence type="ECO:0000256" key="6">
    <source>
        <dbReference type="SAM" id="MobiDB-lite"/>
    </source>
</evidence>
<dbReference type="PANTHER" id="PTHR43806">
    <property type="entry name" value="PEPTIDASE S8"/>
    <property type="match status" value="1"/>
</dbReference>
<feature type="chain" id="PRO_5017183956" evidence="8">
    <location>
        <begin position="30"/>
        <end position="475"/>
    </location>
</feature>
<dbReference type="InterPro" id="IPR050131">
    <property type="entry name" value="Peptidase_S8_subtilisin-like"/>
</dbReference>
<evidence type="ECO:0000313" key="10">
    <source>
        <dbReference type="EMBL" id="RKN42802.1"/>
    </source>
</evidence>
<feature type="region of interest" description="Disordered" evidence="6">
    <location>
        <begin position="386"/>
        <end position="475"/>
    </location>
</feature>
<dbReference type="AlphaFoldDB" id="A0A3A9Z2Y1"/>
<dbReference type="Pfam" id="PF00082">
    <property type="entry name" value="Peptidase_S8"/>
    <property type="match status" value="1"/>
</dbReference>
<comment type="caution">
    <text evidence="5">Lacks conserved residue(s) required for the propagation of feature annotation.</text>
</comment>
<dbReference type="GO" id="GO:0004252">
    <property type="term" value="F:serine-type endopeptidase activity"/>
    <property type="evidence" value="ECO:0007669"/>
    <property type="project" value="InterPro"/>
</dbReference>
<dbReference type="InterPro" id="IPR000209">
    <property type="entry name" value="Peptidase_S8/S53_dom"/>
</dbReference>
<comment type="caution">
    <text evidence="10">The sequence shown here is derived from an EMBL/GenBank/DDBJ whole genome shotgun (WGS) entry which is preliminary data.</text>
</comment>
<protein>
    <submittedName>
        <fullName evidence="10">Type VII secretion-associated serine protease mycosin</fullName>
    </submittedName>
</protein>
<evidence type="ECO:0000313" key="11">
    <source>
        <dbReference type="Proteomes" id="UP000281726"/>
    </source>
</evidence>
<evidence type="ECO:0000256" key="1">
    <source>
        <dbReference type="ARBA" id="ARBA00011073"/>
    </source>
</evidence>
<sequence length="475" mass="47925">MNSPMRTITAAIAAGVMLGSGLVSGPAGAAPRGSQQWYFDAWDIEAVHKVSKGAGVTVAVIDSGVDASHPDLRGKVLPGHGIGADAAPDGQRDALPDKPRGTTMAGIIAGRGGDRLLGIAPAAKILPISVGKEAEPDEIAEAIRWAADHGATVINISLSAERTPTDAEEKAVRYALEHNAVVVAAVGATRGDFQGVEAPAAAQGVIAVSGLNRSGKFDEDSHEGREVVLSAPMDRIVGSSAGSGASVAAEGTDGSAALVSGTIALVRARFPKLTAMNVISRMIHTALGEDPKEQFGGGLVLASPRYGYGRVDPLRSLTRVTPTAGGENPLLRSHREATEYDRNGSGLNVNTSGFGILGILGGSVCLFAVLGALAVWLLTRRRNPTASGATRMPAAGSAPAGPPPGMPAGVAAGPPAGGWPGTPVPAPWPGTAQPPVGTPGQSPAGYPQAPAGYPHQAAQYPQPPTWSPPEGGGRS</sequence>
<dbReference type="EMBL" id="RBAK01000009">
    <property type="protein sequence ID" value="RKN42802.1"/>
    <property type="molecule type" value="Genomic_DNA"/>
</dbReference>
<accession>A0A3A9Z2Y1</accession>
<keyword evidence="7" id="KW-0472">Membrane</keyword>
<evidence type="ECO:0000256" key="2">
    <source>
        <dbReference type="ARBA" id="ARBA00022670"/>
    </source>
</evidence>
<keyword evidence="11" id="KW-1185">Reference proteome</keyword>
<evidence type="ECO:0000256" key="7">
    <source>
        <dbReference type="SAM" id="Phobius"/>
    </source>
</evidence>
<dbReference type="InterPro" id="IPR036852">
    <property type="entry name" value="Peptidase_S8/S53_dom_sf"/>
</dbReference>
<evidence type="ECO:0000256" key="4">
    <source>
        <dbReference type="ARBA" id="ARBA00022825"/>
    </source>
</evidence>
<feature type="transmembrane region" description="Helical" evidence="7">
    <location>
        <begin position="354"/>
        <end position="378"/>
    </location>
</feature>
<organism evidence="10 11">
    <name type="scientific">Micromonospora endolithica</name>
    <dbReference type="NCBI Taxonomy" id="230091"/>
    <lineage>
        <taxon>Bacteria</taxon>
        <taxon>Bacillati</taxon>
        <taxon>Actinomycetota</taxon>
        <taxon>Actinomycetes</taxon>
        <taxon>Micromonosporales</taxon>
        <taxon>Micromonosporaceae</taxon>
        <taxon>Micromonospora</taxon>
    </lineage>
</organism>
<keyword evidence="2 10" id="KW-0645">Protease</keyword>
<evidence type="ECO:0000259" key="9">
    <source>
        <dbReference type="Pfam" id="PF00082"/>
    </source>
</evidence>
<feature type="compositionally biased region" description="Low complexity" evidence="6">
    <location>
        <begin position="439"/>
        <end position="460"/>
    </location>
</feature>